<reference evidence="2 3" key="1">
    <citation type="submission" date="2019-03" db="EMBL/GenBank/DDBJ databases">
        <title>Genomic Encyclopedia of Archaeal and Bacterial Type Strains, Phase II (KMG-II): from individual species to whole genera.</title>
        <authorList>
            <person name="Goeker M."/>
        </authorList>
    </citation>
    <scope>NUCLEOTIDE SEQUENCE [LARGE SCALE GENOMIC DNA]</scope>
    <source>
        <strain evidence="2 3">DSM 28213</strain>
    </source>
</reference>
<name>A0A4R7F5E9_9FLAO</name>
<protein>
    <recommendedName>
        <fullName evidence="4">UbiA prenyltransferase family protein</fullName>
    </recommendedName>
</protein>
<comment type="caution">
    <text evidence="2">The sequence shown here is derived from an EMBL/GenBank/DDBJ whole genome shotgun (WGS) entry which is preliminary data.</text>
</comment>
<proteinExistence type="predicted"/>
<feature type="transmembrane region" description="Helical" evidence="1">
    <location>
        <begin position="12"/>
        <end position="33"/>
    </location>
</feature>
<feature type="transmembrane region" description="Helical" evidence="1">
    <location>
        <begin position="196"/>
        <end position="215"/>
    </location>
</feature>
<evidence type="ECO:0000313" key="2">
    <source>
        <dbReference type="EMBL" id="TDS65363.1"/>
    </source>
</evidence>
<dbReference type="RefSeq" id="WP_133711587.1">
    <property type="nucleotide sequence ID" value="NZ_SOAG01000002.1"/>
</dbReference>
<feature type="transmembrane region" description="Helical" evidence="1">
    <location>
        <begin position="130"/>
        <end position="151"/>
    </location>
</feature>
<organism evidence="2 3">
    <name type="scientific">Myroides indicus</name>
    <dbReference type="NCBI Taxonomy" id="1323422"/>
    <lineage>
        <taxon>Bacteria</taxon>
        <taxon>Pseudomonadati</taxon>
        <taxon>Bacteroidota</taxon>
        <taxon>Flavobacteriia</taxon>
        <taxon>Flavobacteriales</taxon>
        <taxon>Flavobacteriaceae</taxon>
        <taxon>Myroides</taxon>
    </lineage>
</organism>
<feature type="transmembrane region" description="Helical" evidence="1">
    <location>
        <begin position="163"/>
        <end position="184"/>
    </location>
</feature>
<evidence type="ECO:0000313" key="3">
    <source>
        <dbReference type="Proteomes" id="UP000295215"/>
    </source>
</evidence>
<keyword evidence="1" id="KW-1133">Transmembrane helix</keyword>
<dbReference type="Proteomes" id="UP000295215">
    <property type="component" value="Unassembled WGS sequence"/>
</dbReference>
<sequence>MDLLKNKVVDFYLNGSIHVSFAVFALVQMTFYFCQLPFDAVVSAMAFTGTLFSYNFIKYAALVYHQRKNLSLRLKWICTVSFLALGIGIISFLMLNLKAQLVTFGLLILSVLYAVPIHRKIPNLRNWAGIKVYIVCFCWATVTLLVPVVNADMALNWDIGVKFFQRFILVFVLIGIFEIVDLQYDDDNLKTIPQTLGIVKTKWLLSVLLLPFYVIEFFKDGFQPIQVWNNLVIVLLTLFFICCASPSRTKFYTLFWVESVPIIWWLLIVFEK</sequence>
<evidence type="ECO:0000256" key="1">
    <source>
        <dbReference type="SAM" id="Phobius"/>
    </source>
</evidence>
<feature type="transmembrane region" description="Helical" evidence="1">
    <location>
        <begin position="76"/>
        <end position="95"/>
    </location>
</feature>
<keyword evidence="3" id="KW-1185">Reference proteome</keyword>
<gene>
    <name evidence="2" type="ORF">C8P70_102151</name>
</gene>
<keyword evidence="1" id="KW-0812">Transmembrane</keyword>
<dbReference type="EMBL" id="SOAG01000002">
    <property type="protein sequence ID" value="TDS65363.1"/>
    <property type="molecule type" value="Genomic_DNA"/>
</dbReference>
<feature type="transmembrane region" description="Helical" evidence="1">
    <location>
        <begin position="101"/>
        <end position="118"/>
    </location>
</feature>
<feature type="transmembrane region" description="Helical" evidence="1">
    <location>
        <begin position="227"/>
        <end position="244"/>
    </location>
</feature>
<dbReference type="OrthoDB" id="1467772at2"/>
<feature type="transmembrane region" description="Helical" evidence="1">
    <location>
        <begin position="45"/>
        <end position="64"/>
    </location>
</feature>
<evidence type="ECO:0008006" key="4">
    <source>
        <dbReference type="Google" id="ProtNLM"/>
    </source>
</evidence>
<feature type="transmembrane region" description="Helical" evidence="1">
    <location>
        <begin position="251"/>
        <end position="270"/>
    </location>
</feature>
<dbReference type="AlphaFoldDB" id="A0A4R7F5E9"/>
<keyword evidence="1" id="KW-0472">Membrane</keyword>
<accession>A0A4R7F5E9</accession>